<evidence type="ECO:0000256" key="6">
    <source>
        <dbReference type="RuleBase" id="RU003960"/>
    </source>
</evidence>
<dbReference type="InterPro" id="IPR000878">
    <property type="entry name" value="4pyrrol_Mease"/>
</dbReference>
<dbReference type="InterPro" id="IPR006366">
    <property type="entry name" value="CobA/CysG_C"/>
</dbReference>
<keyword evidence="3 6" id="KW-0808">Transferase</keyword>
<dbReference type="FunFam" id="3.40.1010.10:FF:000001">
    <property type="entry name" value="Siroheme synthase"/>
    <property type="match status" value="1"/>
</dbReference>
<dbReference type="FunFam" id="3.30.950.10:FF:000001">
    <property type="entry name" value="Siroheme synthase"/>
    <property type="match status" value="1"/>
</dbReference>
<keyword evidence="2 6" id="KW-0489">Methyltransferase</keyword>
<dbReference type="Pfam" id="PF02602">
    <property type="entry name" value="HEM4"/>
    <property type="match status" value="1"/>
</dbReference>
<organism evidence="9 10">
    <name type="scientific">Geodia barretti</name>
    <name type="common">Barrett's horny sponge</name>
    <dbReference type="NCBI Taxonomy" id="519541"/>
    <lineage>
        <taxon>Eukaryota</taxon>
        <taxon>Metazoa</taxon>
        <taxon>Porifera</taxon>
        <taxon>Demospongiae</taxon>
        <taxon>Heteroscleromorpha</taxon>
        <taxon>Tetractinellida</taxon>
        <taxon>Astrophorina</taxon>
        <taxon>Geodiidae</taxon>
        <taxon>Geodia</taxon>
    </lineage>
</organism>
<dbReference type="CDD" id="cd06578">
    <property type="entry name" value="HemD"/>
    <property type="match status" value="1"/>
</dbReference>
<dbReference type="NCBIfam" id="TIGR01469">
    <property type="entry name" value="cobA_cysG_Cterm"/>
    <property type="match status" value="1"/>
</dbReference>
<dbReference type="AlphaFoldDB" id="A0AA35R026"/>
<dbReference type="InterPro" id="IPR014776">
    <property type="entry name" value="4pyrrole_Mease_sub2"/>
</dbReference>
<evidence type="ECO:0000313" key="10">
    <source>
        <dbReference type="Proteomes" id="UP001174909"/>
    </source>
</evidence>
<reference evidence="9" key="1">
    <citation type="submission" date="2023-03" db="EMBL/GenBank/DDBJ databases">
        <authorList>
            <person name="Steffen K."/>
            <person name="Cardenas P."/>
        </authorList>
    </citation>
    <scope>NUCLEOTIDE SEQUENCE</scope>
</reference>
<evidence type="ECO:0000256" key="5">
    <source>
        <dbReference type="ARBA" id="ARBA00023244"/>
    </source>
</evidence>
<dbReference type="InterPro" id="IPR036108">
    <property type="entry name" value="4pyrrol_syn_uPrphyn_synt_sf"/>
</dbReference>
<keyword evidence="5" id="KW-0627">Porphyrin biosynthesis</keyword>
<dbReference type="InterPro" id="IPR003043">
    <property type="entry name" value="Uropor_MeTrfase_CS"/>
</dbReference>
<dbReference type="EMBL" id="CASHTH010000354">
    <property type="protein sequence ID" value="CAI7998965.1"/>
    <property type="molecule type" value="Genomic_DNA"/>
</dbReference>
<evidence type="ECO:0000259" key="8">
    <source>
        <dbReference type="Pfam" id="PF02602"/>
    </source>
</evidence>
<proteinExistence type="inferred from homology"/>
<dbReference type="InterPro" id="IPR014777">
    <property type="entry name" value="4pyrrole_Mease_sub1"/>
</dbReference>
<dbReference type="Gene3D" id="3.40.50.10090">
    <property type="match status" value="2"/>
</dbReference>
<feature type="domain" description="Tetrapyrrole biosynthesis uroporphyrinogen III synthase" evidence="8">
    <location>
        <begin position="268"/>
        <end position="495"/>
    </location>
</feature>
<evidence type="ECO:0000256" key="4">
    <source>
        <dbReference type="ARBA" id="ARBA00022691"/>
    </source>
</evidence>
<protein>
    <recommendedName>
        <fullName evidence="1">uroporphyrinogen-III C-methyltransferase</fullName>
        <ecNumber evidence="1">2.1.1.107</ecNumber>
    </recommendedName>
</protein>
<keyword evidence="10" id="KW-1185">Reference proteome</keyword>
<dbReference type="Gene3D" id="3.30.950.10">
    <property type="entry name" value="Methyltransferase, Cobalt-precorrin-4 Transmethylase, Domain 2"/>
    <property type="match status" value="1"/>
</dbReference>
<evidence type="ECO:0000259" key="7">
    <source>
        <dbReference type="Pfam" id="PF00590"/>
    </source>
</evidence>
<evidence type="ECO:0000313" key="9">
    <source>
        <dbReference type="EMBL" id="CAI7998965.1"/>
    </source>
</evidence>
<dbReference type="PANTHER" id="PTHR45790">
    <property type="entry name" value="SIROHEME SYNTHASE-RELATED"/>
    <property type="match status" value="1"/>
</dbReference>
<feature type="domain" description="Tetrapyrrole methylase" evidence="7">
    <location>
        <begin position="6"/>
        <end position="217"/>
    </location>
</feature>
<dbReference type="FunFam" id="3.40.50.10090:FF:000001">
    <property type="entry name" value="Bifunctional uroporphyrinogen-III C-methyltransferase/uroporphyrinogen-III synthase"/>
    <property type="match status" value="1"/>
</dbReference>
<dbReference type="SUPFAM" id="SSF53790">
    <property type="entry name" value="Tetrapyrrole methylase"/>
    <property type="match status" value="1"/>
</dbReference>
<name>A0AA35R026_GEOBA</name>
<evidence type="ECO:0000256" key="2">
    <source>
        <dbReference type="ARBA" id="ARBA00022603"/>
    </source>
</evidence>
<dbReference type="Proteomes" id="UP001174909">
    <property type="component" value="Unassembled WGS sequence"/>
</dbReference>
<dbReference type="GO" id="GO:0019354">
    <property type="term" value="P:siroheme biosynthetic process"/>
    <property type="evidence" value="ECO:0007669"/>
    <property type="project" value="InterPro"/>
</dbReference>
<dbReference type="CDD" id="cd11642">
    <property type="entry name" value="SUMT"/>
    <property type="match status" value="1"/>
</dbReference>
<dbReference type="InterPro" id="IPR003754">
    <property type="entry name" value="4pyrrol_synth_uPrphyn_synth"/>
</dbReference>
<dbReference type="EC" id="2.1.1.107" evidence="1"/>
<evidence type="ECO:0000256" key="3">
    <source>
        <dbReference type="ARBA" id="ARBA00022679"/>
    </source>
</evidence>
<dbReference type="SUPFAM" id="SSF69618">
    <property type="entry name" value="HemD-like"/>
    <property type="match status" value="1"/>
</dbReference>
<dbReference type="NCBIfam" id="NF004790">
    <property type="entry name" value="PRK06136.1"/>
    <property type="match status" value="1"/>
</dbReference>
<dbReference type="GO" id="GO:0004852">
    <property type="term" value="F:uroporphyrinogen-III synthase activity"/>
    <property type="evidence" value="ECO:0007669"/>
    <property type="project" value="InterPro"/>
</dbReference>
<accession>A0AA35R026</accession>
<comment type="caution">
    <text evidence="9">The sequence shown here is derived from an EMBL/GenBank/DDBJ whole genome shotgun (WGS) entry which is preliminary data.</text>
</comment>
<dbReference type="InterPro" id="IPR050161">
    <property type="entry name" value="Siro_Cobalamin_biosynth"/>
</dbReference>
<dbReference type="PANTHER" id="PTHR45790:SF3">
    <property type="entry name" value="S-ADENOSYL-L-METHIONINE-DEPENDENT UROPORPHYRINOGEN III METHYLTRANSFERASE, CHLOROPLASTIC"/>
    <property type="match status" value="1"/>
</dbReference>
<dbReference type="GO" id="GO:0004851">
    <property type="term" value="F:uroporphyrin-III C-methyltransferase activity"/>
    <property type="evidence" value="ECO:0007669"/>
    <property type="project" value="UniProtKB-EC"/>
</dbReference>
<dbReference type="PROSITE" id="PS00840">
    <property type="entry name" value="SUMT_2"/>
    <property type="match status" value="1"/>
</dbReference>
<dbReference type="Gene3D" id="3.40.1010.10">
    <property type="entry name" value="Cobalt-precorrin-4 Transmethylase, Domain 1"/>
    <property type="match status" value="1"/>
</dbReference>
<sequence length="508" mass="53873">MSEGVVWLVGAGPGDPELISVKGLRLIQSADAIVYDRLADGRLLDHARDDSILTDVGKIPGRRVNRQEDINRLLVELGIAGKSVVRLKGGDPFVFGRGGEEAEALVDAGVRFEVVPGITSAIAAPAYAGIPLTHRKLASSFTVVTGSEDPTKPDTSVDWEALAKSSDTLAVLMGQSNLRVIADALVRYGRGPQTPVALVQWGTEPYQRTLVGTLSDIADRAAAAGIGAPAVTIVGDVVGLRDAIRWFDNRPLFGKRVLVTRTRTQASALSDMLTQQGAQPVELPTIEIQPLDDYAELDGALKNAGTYDWVVFSSANAVNIFFERMQALDLDPRALYGVQIAAIGPATKSRLLAYNIIADFIPTAFVAESAVAELNALGMDGKRVLLPQAEIARDLMRAGLAERGASVHAIAVYRTVTPPDTAERLQEIISGGIDIATFTSSSTVSNLVELLGGNTDALKDATIACIGPITAERAADLGLKVDIVAAEHTIAGLIEAVESHFEEDVKDE</sequence>
<evidence type="ECO:0000256" key="1">
    <source>
        <dbReference type="ARBA" id="ARBA00012162"/>
    </source>
</evidence>
<dbReference type="Pfam" id="PF00590">
    <property type="entry name" value="TP_methylase"/>
    <property type="match status" value="1"/>
</dbReference>
<dbReference type="GO" id="GO:0032259">
    <property type="term" value="P:methylation"/>
    <property type="evidence" value="ECO:0007669"/>
    <property type="project" value="UniProtKB-KW"/>
</dbReference>
<gene>
    <name evidence="9" type="ORF">GBAR_LOCUS2580</name>
</gene>
<dbReference type="InterPro" id="IPR035996">
    <property type="entry name" value="4pyrrol_Methylase_sf"/>
</dbReference>
<keyword evidence="4" id="KW-0949">S-adenosyl-L-methionine</keyword>
<comment type="similarity">
    <text evidence="6">Belongs to the precorrin methyltransferase family.</text>
</comment>